<dbReference type="AlphaFoldDB" id="A0A0B0MM43"/>
<name>A0A0B0MM43_GOSAR</name>
<keyword evidence="2" id="KW-1185">Reference proteome</keyword>
<accession>A0A0B0MM43</accession>
<gene>
    <name evidence="1" type="ORF">F383_23527</name>
</gene>
<dbReference type="EMBL" id="JRRC01216271">
    <property type="protein sequence ID" value="KHG01790.1"/>
    <property type="molecule type" value="Genomic_DNA"/>
</dbReference>
<organism evidence="1 2">
    <name type="scientific">Gossypium arboreum</name>
    <name type="common">Tree cotton</name>
    <name type="synonym">Gossypium nanking</name>
    <dbReference type="NCBI Taxonomy" id="29729"/>
    <lineage>
        <taxon>Eukaryota</taxon>
        <taxon>Viridiplantae</taxon>
        <taxon>Streptophyta</taxon>
        <taxon>Embryophyta</taxon>
        <taxon>Tracheophyta</taxon>
        <taxon>Spermatophyta</taxon>
        <taxon>Magnoliopsida</taxon>
        <taxon>eudicotyledons</taxon>
        <taxon>Gunneridae</taxon>
        <taxon>Pentapetalae</taxon>
        <taxon>rosids</taxon>
        <taxon>malvids</taxon>
        <taxon>Malvales</taxon>
        <taxon>Malvaceae</taxon>
        <taxon>Malvoideae</taxon>
        <taxon>Gossypium</taxon>
    </lineage>
</organism>
<evidence type="ECO:0000313" key="2">
    <source>
        <dbReference type="Proteomes" id="UP000032142"/>
    </source>
</evidence>
<protein>
    <submittedName>
        <fullName evidence="1">Uncharacterized protein</fullName>
    </submittedName>
</protein>
<comment type="caution">
    <text evidence="1">The sequence shown here is derived from an EMBL/GenBank/DDBJ whole genome shotgun (WGS) entry which is preliminary data.</text>
</comment>
<evidence type="ECO:0000313" key="1">
    <source>
        <dbReference type="EMBL" id="KHG01790.1"/>
    </source>
</evidence>
<reference evidence="2" key="1">
    <citation type="submission" date="2014-09" db="EMBL/GenBank/DDBJ databases">
        <authorList>
            <person name="Mudge J."/>
            <person name="Ramaraj T."/>
            <person name="Lindquist I.E."/>
            <person name="Bharti A.K."/>
            <person name="Sundararajan A."/>
            <person name="Cameron C.T."/>
            <person name="Woodward J.E."/>
            <person name="May G.D."/>
            <person name="Brubaker C."/>
            <person name="Broadhvest J."/>
            <person name="Wilkins T.A."/>
        </authorList>
    </citation>
    <scope>NUCLEOTIDE SEQUENCE</scope>
    <source>
        <strain evidence="2">cv. AKA8401</strain>
    </source>
</reference>
<proteinExistence type="predicted"/>
<dbReference type="Proteomes" id="UP000032142">
    <property type="component" value="Unassembled WGS sequence"/>
</dbReference>
<sequence length="32" mass="3768">MMLTRAVGRNVSYTMLLTRVFENPQQMQDLSH</sequence>